<keyword evidence="4" id="KW-0472">Membrane</keyword>
<dbReference type="GO" id="GO:0007156">
    <property type="term" value="P:homophilic cell adhesion via plasma membrane adhesion molecules"/>
    <property type="evidence" value="ECO:0007669"/>
    <property type="project" value="InterPro"/>
</dbReference>
<dbReference type="PROSITE" id="PS50268">
    <property type="entry name" value="CADHERIN_2"/>
    <property type="match status" value="1"/>
</dbReference>
<sequence length="84" mass="9153">MSNVGTSVMQVTATDADDPTYGNSARLVYSILQGQPYFSVEPQTGAQPPASFHSHPDSITHNTMACESIHPLAFFLFCCLTTWN</sequence>
<evidence type="ECO:0000313" key="7">
    <source>
        <dbReference type="Ensembl" id="ENSHHUP00000021319.1"/>
    </source>
</evidence>
<keyword evidence="3 5" id="KW-0106">Calcium</keyword>
<dbReference type="SUPFAM" id="SSF49313">
    <property type="entry name" value="Cadherin-like"/>
    <property type="match status" value="1"/>
</dbReference>
<dbReference type="Gene3D" id="2.60.40.60">
    <property type="entry name" value="Cadherins"/>
    <property type="match status" value="1"/>
</dbReference>
<dbReference type="AlphaFoldDB" id="A0A4W5L6R5"/>
<dbReference type="InterPro" id="IPR015919">
    <property type="entry name" value="Cadherin-like_sf"/>
</dbReference>
<dbReference type="PANTHER" id="PTHR24027">
    <property type="entry name" value="CADHERIN-23"/>
    <property type="match status" value="1"/>
</dbReference>
<dbReference type="GO" id="GO:0016339">
    <property type="term" value="P:calcium-dependent cell-cell adhesion via plasma membrane cell adhesion molecules"/>
    <property type="evidence" value="ECO:0007669"/>
    <property type="project" value="TreeGrafter"/>
</dbReference>
<dbReference type="Proteomes" id="UP000314982">
    <property type="component" value="Unassembled WGS sequence"/>
</dbReference>
<dbReference type="STRING" id="62062.ENSHHUP00000021319"/>
<accession>A0A4W5L6R5</accession>
<dbReference type="GO" id="GO:0034332">
    <property type="term" value="P:adherens junction organization"/>
    <property type="evidence" value="ECO:0007669"/>
    <property type="project" value="TreeGrafter"/>
</dbReference>
<evidence type="ECO:0000256" key="2">
    <source>
        <dbReference type="ARBA" id="ARBA00022737"/>
    </source>
</evidence>
<reference evidence="8" key="1">
    <citation type="submission" date="2018-06" db="EMBL/GenBank/DDBJ databases">
        <title>Genome assembly of Danube salmon.</title>
        <authorList>
            <person name="Macqueen D.J."/>
            <person name="Gundappa M.K."/>
        </authorList>
    </citation>
    <scope>NUCLEOTIDE SEQUENCE [LARGE SCALE GENOMIC DNA]</scope>
</reference>
<dbReference type="Pfam" id="PF00028">
    <property type="entry name" value="Cadherin"/>
    <property type="match status" value="1"/>
</dbReference>
<dbReference type="GO" id="GO:0016477">
    <property type="term" value="P:cell migration"/>
    <property type="evidence" value="ECO:0007669"/>
    <property type="project" value="TreeGrafter"/>
</dbReference>
<dbReference type="GO" id="GO:0000902">
    <property type="term" value="P:cell morphogenesis"/>
    <property type="evidence" value="ECO:0007669"/>
    <property type="project" value="TreeGrafter"/>
</dbReference>
<proteinExistence type="predicted"/>
<evidence type="ECO:0000313" key="8">
    <source>
        <dbReference type="Proteomes" id="UP000314982"/>
    </source>
</evidence>
<dbReference type="Ensembl" id="ENSHHUT00000022117.1">
    <property type="protein sequence ID" value="ENSHHUP00000021319.1"/>
    <property type="gene ID" value="ENSHHUG00000013349.1"/>
</dbReference>
<evidence type="ECO:0000259" key="6">
    <source>
        <dbReference type="PROSITE" id="PS50268"/>
    </source>
</evidence>
<keyword evidence="8" id="KW-1185">Reference proteome</keyword>
<dbReference type="GO" id="GO:0044331">
    <property type="term" value="P:cell-cell adhesion mediated by cadherin"/>
    <property type="evidence" value="ECO:0007669"/>
    <property type="project" value="TreeGrafter"/>
</dbReference>
<protein>
    <recommendedName>
        <fullName evidence="6">Cadherin domain-containing protein</fullName>
    </recommendedName>
</protein>
<comment type="subcellular location">
    <subcellularLocation>
        <location evidence="1">Membrane</location>
    </subcellularLocation>
</comment>
<name>A0A4W5L6R5_9TELE</name>
<dbReference type="GO" id="GO:0045296">
    <property type="term" value="F:cadherin binding"/>
    <property type="evidence" value="ECO:0007669"/>
    <property type="project" value="TreeGrafter"/>
</dbReference>
<dbReference type="CDD" id="cd11304">
    <property type="entry name" value="Cadherin_repeat"/>
    <property type="match status" value="1"/>
</dbReference>
<reference evidence="7" key="3">
    <citation type="submission" date="2025-09" db="UniProtKB">
        <authorList>
            <consortium name="Ensembl"/>
        </authorList>
    </citation>
    <scope>IDENTIFICATION</scope>
</reference>
<dbReference type="GeneTree" id="ENSGT00940000153691"/>
<evidence type="ECO:0000256" key="5">
    <source>
        <dbReference type="PROSITE-ProRule" id="PRU00043"/>
    </source>
</evidence>
<dbReference type="GO" id="GO:0005509">
    <property type="term" value="F:calcium ion binding"/>
    <property type="evidence" value="ECO:0007669"/>
    <property type="project" value="UniProtKB-UniRule"/>
</dbReference>
<dbReference type="GO" id="GO:0005912">
    <property type="term" value="C:adherens junction"/>
    <property type="evidence" value="ECO:0007669"/>
    <property type="project" value="TreeGrafter"/>
</dbReference>
<dbReference type="GO" id="GO:0008013">
    <property type="term" value="F:beta-catenin binding"/>
    <property type="evidence" value="ECO:0007669"/>
    <property type="project" value="TreeGrafter"/>
</dbReference>
<evidence type="ECO:0000256" key="4">
    <source>
        <dbReference type="ARBA" id="ARBA00023136"/>
    </source>
</evidence>
<dbReference type="GO" id="GO:0007043">
    <property type="term" value="P:cell-cell junction assembly"/>
    <property type="evidence" value="ECO:0007669"/>
    <property type="project" value="TreeGrafter"/>
</dbReference>
<organism evidence="7 8">
    <name type="scientific">Hucho hucho</name>
    <name type="common">huchen</name>
    <dbReference type="NCBI Taxonomy" id="62062"/>
    <lineage>
        <taxon>Eukaryota</taxon>
        <taxon>Metazoa</taxon>
        <taxon>Chordata</taxon>
        <taxon>Craniata</taxon>
        <taxon>Vertebrata</taxon>
        <taxon>Euteleostomi</taxon>
        <taxon>Actinopterygii</taxon>
        <taxon>Neopterygii</taxon>
        <taxon>Teleostei</taxon>
        <taxon>Protacanthopterygii</taxon>
        <taxon>Salmoniformes</taxon>
        <taxon>Salmonidae</taxon>
        <taxon>Salmoninae</taxon>
        <taxon>Hucho</taxon>
    </lineage>
</organism>
<reference evidence="7" key="2">
    <citation type="submission" date="2025-08" db="UniProtKB">
        <authorList>
            <consortium name="Ensembl"/>
        </authorList>
    </citation>
    <scope>IDENTIFICATION</scope>
</reference>
<evidence type="ECO:0000256" key="3">
    <source>
        <dbReference type="ARBA" id="ARBA00022837"/>
    </source>
</evidence>
<dbReference type="InterPro" id="IPR039808">
    <property type="entry name" value="Cadherin"/>
</dbReference>
<evidence type="ECO:0000256" key="1">
    <source>
        <dbReference type="ARBA" id="ARBA00004370"/>
    </source>
</evidence>
<feature type="domain" description="Cadherin" evidence="6">
    <location>
        <begin position="5"/>
        <end position="45"/>
    </location>
</feature>
<dbReference type="InterPro" id="IPR002126">
    <property type="entry name" value="Cadherin-like_dom"/>
</dbReference>
<dbReference type="PANTHER" id="PTHR24027:SF85">
    <property type="entry name" value="CADHERIN-11"/>
    <property type="match status" value="1"/>
</dbReference>
<keyword evidence="2" id="KW-0677">Repeat</keyword>
<dbReference type="GO" id="GO:0016342">
    <property type="term" value="C:catenin complex"/>
    <property type="evidence" value="ECO:0007669"/>
    <property type="project" value="TreeGrafter"/>
</dbReference>